<evidence type="ECO:0000256" key="4">
    <source>
        <dbReference type="ARBA" id="ARBA00022801"/>
    </source>
</evidence>
<keyword evidence="5" id="KW-0460">Magnesium</keyword>
<dbReference type="InterPro" id="IPR023214">
    <property type="entry name" value="HAD_sf"/>
</dbReference>
<reference evidence="6 7" key="1">
    <citation type="journal article" date="2016" name="Int. J. Syst. Evol. Microbiol.">
        <title>Desulfotomaculum ferrireducens sp. nov., a moderately thermophilic sulfate-reducing and dissimilatory Fe(III)-reducing bacterium isolated from compost.</title>
        <authorList>
            <person name="Yang G."/>
            <person name="Guo J."/>
            <person name="Zhuang L."/>
            <person name="Yuan Y."/>
            <person name="Zhou S."/>
        </authorList>
    </citation>
    <scope>NUCLEOTIDE SEQUENCE [LARGE SCALE GENOMIC DNA]</scope>
    <source>
        <strain evidence="6 7">GSS09</strain>
    </source>
</reference>
<keyword evidence="3" id="KW-0479">Metal-binding</keyword>
<dbReference type="InterPro" id="IPR016965">
    <property type="entry name" value="Pase_PHOSPHO-typ"/>
</dbReference>
<evidence type="ECO:0000256" key="5">
    <source>
        <dbReference type="ARBA" id="ARBA00022842"/>
    </source>
</evidence>
<dbReference type="NCBIfam" id="TIGR01489">
    <property type="entry name" value="DKMTPPase-SF"/>
    <property type="match status" value="1"/>
</dbReference>
<evidence type="ECO:0000313" key="6">
    <source>
        <dbReference type="EMBL" id="AQS57832.1"/>
    </source>
</evidence>
<dbReference type="Gene3D" id="3.90.1470.20">
    <property type="match status" value="1"/>
</dbReference>
<dbReference type="InterPro" id="IPR006384">
    <property type="entry name" value="HAD_hydro_PyrdxlP_Pase-like"/>
</dbReference>
<sequence length="211" mass="24356">MRLAFFVDFDGTITLEDTCDILLSRHGNPKLWEINQRWENKEISSRECISACLAEMKLTPEDIQRVVREVPIDPYFKTFLQLAGQRQYPVYILSDGYQQIIQGVLDREKITVPFYANRLEYPAPITASFPYYNEECGRCGTCKNGIIKQLIKPGEQRVYLGDGASDFCAAAGCEIIFARGKLARYCQGQQIPYNNFPDFQEVIKWLEQRDK</sequence>
<dbReference type="NCBIfam" id="TIGR01488">
    <property type="entry name" value="HAD-SF-IB"/>
    <property type="match status" value="1"/>
</dbReference>
<dbReference type="GO" id="GO:0000287">
    <property type="term" value="F:magnesium ion binding"/>
    <property type="evidence" value="ECO:0007669"/>
    <property type="project" value="TreeGrafter"/>
</dbReference>
<organism evidence="6 7">
    <name type="scientific">Desulforamulus ferrireducens</name>
    <dbReference type="NCBI Taxonomy" id="1833852"/>
    <lineage>
        <taxon>Bacteria</taxon>
        <taxon>Bacillati</taxon>
        <taxon>Bacillota</taxon>
        <taxon>Clostridia</taxon>
        <taxon>Eubacteriales</taxon>
        <taxon>Peptococcaceae</taxon>
        <taxon>Desulforamulus</taxon>
    </lineage>
</organism>
<dbReference type="KEGG" id="dfg:B0537_01145"/>
<keyword evidence="4" id="KW-0378">Hydrolase</keyword>
<dbReference type="GO" id="GO:0005737">
    <property type="term" value="C:cytoplasm"/>
    <property type="evidence" value="ECO:0007669"/>
    <property type="project" value="TreeGrafter"/>
</dbReference>
<evidence type="ECO:0000256" key="1">
    <source>
        <dbReference type="ARBA" id="ARBA00001946"/>
    </source>
</evidence>
<dbReference type="GO" id="GO:0036424">
    <property type="term" value="F:L-phosphoserine phosphatase activity"/>
    <property type="evidence" value="ECO:0007669"/>
    <property type="project" value="TreeGrafter"/>
</dbReference>
<comment type="cofactor">
    <cofactor evidence="1">
        <name>Mg(2+)</name>
        <dbReference type="ChEBI" id="CHEBI:18420"/>
    </cofactor>
</comment>
<dbReference type="Pfam" id="PF06888">
    <property type="entry name" value="Put_Phosphatase"/>
    <property type="match status" value="1"/>
</dbReference>
<evidence type="ECO:0000256" key="2">
    <source>
        <dbReference type="ARBA" id="ARBA00009184"/>
    </source>
</evidence>
<keyword evidence="7" id="KW-1185">Reference proteome</keyword>
<dbReference type="GO" id="GO:0006564">
    <property type="term" value="P:L-serine biosynthetic process"/>
    <property type="evidence" value="ECO:0007669"/>
    <property type="project" value="TreeGrafter"/>
</dbReference>
<dbReference type="OrthoDB" id="9804940at2"/>
<dbReference type="STRING" id="1833852.B0537_01145"/>
<dbReference type="PANTHER" id="PTHR43344">
    <property type="entry name" value="PHOSPHOSERINE PHOSPHATASE"/>
    <property type="match status" value="1"/>
</dbReference>
<comment type="similarity">
    <text evidence="2">Belongs to the HAD-like hydrolase superfamily. SerB family.</text>
</comment>
<evidence type="ECO:0000313" key="7">
    <source>
        <dbReference type="Proteomes" id="UP000189464"/>
    </source>
</evidence>
<name>A0A1S6ISU2_9FIRM</name>
<dbReference type="Gene3D" id="3.40.50.1000">
    <property type="entry name" value="HAD superfamily/HAD-like"/>
    <property type="match status" value="1"/>
</dbReference>
<dbReference type="PANTHER" id="PTHR43344:SF21">
    <property type="entry name" value="POLYOL PHOSPHATE PHOSPHATASE PYP1"/>
    <property type="match status" value="1"/>
</dbReference>
<dbReference type="EMBL" id="CP019698">
    <property type="protein sequence ID" value="AQS57832.1"/>
    <property type="molecule type" value="Genomic_DNA"/>
</dbReference>
<dbReference type="SUPFAM" id="SSF56784">
    <property type="entry name" value="HAD-like"/>
    <property type="match status" value="1"/>
</dbReference>
<dbReference type="RefSeq" id="WP_077712798.1">
    <property type="nucleotide sequence ID" value="NZ_CP019698.1"/>
</dbReference>
<dbReference type="AlphaFoldDB" id="A0A1S6ISU2"/>
<dbReference type="Proteomes" id="UP000189464">
    <property type="component" value="Chromosome"/>
</dbReference>
<gene>
    <name evidence="6" type="ORF">B0537_01145</name>
</gene>
<accession>A0A1S6ISU2</accession>
<proteinExistence type="inferred from homology"/>
<evidence type="ECO:0000256" key="3">
    <source>
        <dbReference type="ARBA" id="ARBA00022723"/>
    </source>
</evidence>
<protein>
    <recommendedName>
        <fullName evidence="8">2-hydroxy-3-keto-5-methylthiopentenyl-1-phosphate phosphatase</fullName>
    </recommendedName>
</protein>
<evidence type="ECO:0008006" key="8">
    <source>
        <dbReference type="Google" id="ProtNLM"/>
    </source>
</evidence>
<dbReference type="InterPro" id="IPR050582">
    <property type="entry name" value="HAD-like_SerB"/>
</dbReference>
<dbReference type="InterPro" id="IPR036412">
    <property type="entry name" value="HAD-like_sf"/>
</dbReference>